<evidence type="ECO:0000259" key="4">
    <source>
        <dbReference type="SMART" id="SM00645"/>
    </source>
</evidence>
<feature type="domain" description="Peptidase C1A papain C-terminal" evidence="4">
    <location>
        <begin position="21"/>
        <end position="218"/>
    </location>
</feature>
<proteinExistence type="inferred from homology"/>
<evidence type="ECO:0000256" key="1">
    <source>
        <dbReference type="ARBA" id="ARBA00008455"/>
    </source>
</evidence>
<dbReference type="PROSITE" id="PS00639">
    <property type="entry name" value="THIOL_PROTEASE_HIS"/>
    <property type="match status" value="1"/>
</dbReference>
<dbReference type="SMART" id="SM00645">
    <property type="entry name" value="Pept_C1"/>
    <property type="match status" value="1"/>
</dbReference>
<dbReference type="SUPFAM" id="SSF54001">
    <property type="entry name" value="Cysteine proteinases"/>
    <property type="match status" value="1"/>
</dbReference>
<dbReference type="EMBL" id="LR746267">
    <property type="protein sequence ID" value="CAA7395397.1"/>
    <property type="molecule type" value="Genomic_DNA"/>
</dbReference>
<dbReference type="PANTHER" id="PTHR12411">
    <property type="entry name" value="CYSTEINE PROTEASE FAMILY C1-RELATED"/>
    <property type="match status" value="1"/>
</dbReference>
<keyword evidence="6" id="KW-1185">Reference proteome</keyword>
<dbReference type="Proteomes" id="UP000663760">
    <property type="component" value="Chromosome 4"/>
</dbReference>
<protein>
    <recommendedName>
        <fullName evidence="4">Peptidase C1A papain C-terminal domain-containing protein</fullName>
    </recommendedName>
</protein>
<keyword evidence="2" id="KW-1015">Disulfide bond</keyword>
<evidence type="ECO:0000256" key="2">
    <source>
        <dbReference type="ARBA" id="ARBA00023157"/>
    </source>
</evidence>
<feature type="region of interest" description="Disordered" evidence="3">
    <location>
        <begin position="1"/>
        <end position="23"/>
    </location>
</feature>
<dbReference type="InterPro" id="IPR013128">
    <property type="entry name" value="Peptidase_C1A"/>
</dbReference>
<dbReference type="OrthoDB" id="10253408at2759"/>
<dbReference type="GO" id="GO:0008234">
    <property type="term" value="F:cysteine-type peptidase activity"/>
    <property type="evidence" value="ECO:0007669"/>
    <property type="project" value="InterPro"/>
</dbReference>
<evidence type="ECO:0000256" key="3">
    <source>
        <dbReference type="SAM" id="MobiDB-lite"/>
    </source>
</evidence>
<dbReference type="Pfam" id="PF00112">
    <property type="entry name" value="Peptidase_C1"/>
    <property type="match status" value="1"/>
</dbReference>
<dbReference type="InterPro" id="IPR039417">
    <property type="entry name" value="Peptidase_C1A_papain-like"/>
</dbReference>
<name>A0A7I8KC75_SPIIN</name>
<evidence type="ECO:0000313" key="6">
    <source>
        <dbReference type="Proteomes" id="UP000663760"/>
    </source>
</evidence>
<sequence>MSDLLSTDEIVEPPPKSQLRQQDSWDWRDHGVVKSCWAFTAVATIESINAHVTGDLITLSEQELVDCDMFNGHCKLGYISNAYEYIIKNGGIDTDINYPYQERKGDQVVTIDGHGRCPKNQESALKHFVRRQPIATGIDASSAKFQLYKIGVFDGFCTTQVNHAVTIVGYGADEGLDFWLIKNSYGINWGDQGYAKLRRNILDQRGKCGIARWTFYPRKVRTPKSNRSLFIEEANTLNE</sequence>
<dbReference type="CDD" id="cd02248">
    <property type="entry name" value="Peptidase_C1A"/>
    <property type="match status" value="1"/>
</dbReference>
<accession>A0A7I8KC75</accession>
<reference evidence="5" key="1">
    <citation type="submission" date="2020-02" db="EMBL/GenBank/DDBJ databases">
        <authorList>
            <person name="Scholz U."/>
            <person name="Mascher M."/>
            <person name="Fiebig A."/>
        </authorList>
    </citation>
    <scope>NUCLEOTIDE SEQUENCE</scope>
</reference>
<dbReference type="InterPro" id="IPR038765">
    <property type="entry name" value="Papain-like_cys_pep_sf"/>
</dbReference>
<dbReference type="PRINTS" id="PR00705">
    <property type="entry name" value="PAPAIN"/>
</dbReference>
<dbReference type="GO" id="GO:0006508">
    <property type="term" value="P:proteolysis"/>
    <property type="evidence" value="ECO:0007669"/>
    <property type="project" value="InterPro"/>
</dbReference>
<gene>
    <name evidence="5" type="ORF">SI8410_04006058</name>
</gene>
<dbReference type="InterPro" id="IPR000668">
    <property type="entry name" value="Peptidase_C1A_C"/>
</dbReference>
<evidence type="ECO:0000313" key="5">
    <source>
        <dbReference type="EMBL" id="CAA7395397.1"/>
    </source>
</evidence>
<comment type="similarity">
    <text evidence="1">Belongs to the peptidase C1 family.</text>
</comment>
<organism evidence="5 6">
    <name type="scientific">Spirodela intermedia</name>
    <name type="common">Intermediate duckweed</name>
    <dbReference type="NCBI Taxonomy" id="51605"/>
    <lineage>
        <taxon>Eukaryota</taxon>
        <taxon>Viridiplantae</taxon>
        <taxon>Streptophyta</taxon>
        <taxon>Embryophyta</taxon>
        <taxon>Tracheophyta</taxon>
        <taxon>Spermatophyta</taxon>
        <taxon>Magnoliopsida</taxon>
        <taxon>Liliopsida</taxon>
        <taxon>Araceae</taxon>
        <taxon>Lemnoideae</taxon>
        <taxon>Spirodela</taxon>
    </lineage>
</organism>
<dbReference type="InterPro" id="IPR025660">
    <property type="entry name" value="Pept_his_AS"/>
</dbReference>
<dbReference type="Gene3D" id="3.90.70.10">
    <property type="entry name" value="Cysteine proteinases"/>
    <property type="match status" value="1"/>
</dbReference>
<dbReference type="AlphaFoldDB" id="A0A7I8KC75"/>